<keyword evidence="1" id="KW-0812">Transmembrane</keyword>
<dbReference type="Proteomes" id="UP000034264">
    <property type="component" value="Unassembled WGS sequence"/>
</dbReference>
<evidence type="ECO:0000313" key="2">
    <source>
        <dbReference type="EMBL" id="KKU02832.1"/>
    </source>
</evidence>
<comment type="caution">
    <text evidence="2">The sequence shown here is derived from an EMBL/GenBank/DDBJ whole genome shotgun (WGS) entry which is preliminary data.</text>
</comment>
<reference evidence="2 3" key="1">
    <citation type="journal article" date="2015" name="Nature">
        <title>rRNA introns, odd ribosomes, and small enigmatic genomes across a large radiation of phyla.</title>
        <authorList>
            <person name="Brown C.T."/>
            <person name="Hug L.A."/>
            <person name="Thomas B.C."/>
            <person name="Sharon I."/>
            <person name="Castelle C.J."/>
            <person name="Singh A."/>
            <person name="Wilkins M.J."/>
            <person name="Williams K.H."/>
            <person name="Banfield J.F."/>
        </authorList>
    </citation>
    <scope>NUCLEOTIDE SEQUENCE [LARGE SCALE GENOMIC DNA]</scope>
</reference>
<organism evidence="2 3">
    <name type="scientific">Candidatus Amesbacteria bacterium GW2011_GWC2_45_19</name>
    <dbReference type="NCBI Taxonomy" id="1618366"/>
    <lineage>
        <taxon>Bacteria</taxon>
        <taxon>Candidatus Amesiibacteriota</taxon>
    </lineage>
</organism>
<dbReference type="EMBL" id="LCKS01000006">
    <property type="protein sequence ID" value="KKU02832.1"/>
    <property type="molecule type" value="Genomic_DNA"/>
</dbReference>
<sequence length="170" mass="18579">MSRIGLIGQIVVLATVLGARGQGLSSVWLMVGWVIGYALAEADHLFYVAMCNPQELSCQRIRQKLEIRSWKEAWELIKATSGERTRLPVHNILTGLVVTVLGLWIVSSVGSMLAAGVVVGLGVRLFTEFLTGDKKKWFWVFAREFSVGEVGVIGGVWGILLAISLIGLVR</sequence>
<proteinExistence type="predicted"/>
<accession>A0A0G1M415</accession>
<feature type="transmembrane region" description="Helical" evidence="1">
    <location>
        <begin position="145"/>
        <end position="169"/>
    </location>
</feature>
<protein>
    <submittedName>
        <fullName evidence="2">Uncharacterized protein</fullName>
    </submittedName>
</protein>
<keyword evidence="1" id="KW-1133">Transmembrane helix</keyword>
<feature type="transmembrane region" description="Helical" evidence="1">
    <location>
        <begin position="92"/>
        <end position="125"/>
    </location>
</feature>
<name>A0A0G1M415_9BACT</name>
<evidence type="ECO:0000313" key="3">
    <source>
        <dbReference type="Proteomes" id="UP000034264"/>
    </source>
</evidence>
<feature type="transmembrane region" description="Helical" evidence="1">
    <location>
        <begin position="28"/>
        <end position="50"/>
    </location>
</feature>
<gene>
    <name evidence="2" type="ORF">UX05_C0006G0005</name>
</gene>
<evidence type="ECO:0000256" key="1">
    <source>
        <dbReference type="SAM" id="Phobius"/>
    </source>
</evidence>
<keyword evidence="1" id="KW-0472">Membrane</keyword>
<dbReference type="AlphaFoldDB" id="A0A0G1M415"/>